<dbReference type="EMBL" id="MJBI02000002">
    <property type="protein sequence ID" value="RAI81267.1"/>
    <property type="molecule type" value="Genomic_DNA"/>
</dbReference>
<feature type="domain" description="HTH cro/C1-type" evidence="1">
    <location>
        <begin position="11"/>
        <end position="65"/>
    </location>
</feature>
<organism evidence="2 3">
    <name type="scientific">Macrococcoides goetzii</name>
    <dbReference type="NCBI Taxonomy" id="1891097"/>
    <lineage>
        <taxon>Bacteria</taxon>
        <taxon>Bacillati</taxon>
        <taxon>Bacillota</taxon>
        <taxon>Bacilli</taxon>
        <taxon>Bacillales</taxon>
        <taxon>Staphylococcaceae</taxon>
        <taxon>Macrococcoides</taxon>
    </lineage>
</organism>
<accession>A0A395GC09</accession>
<dbReference type="Pfam" id="PF01381">
    <property type="entry name" value="HTH_3"/>
    <property type="match status" value="1"/>
</dbReference>
<gene>
    <name evidence="2" type="ORF">BFS35_006785</name>
</gene>
<dbReference type="AlphaFoldDB" id="A0A395GC09"/>
<dbReference type="SMART" id="SM00530">
    <property type="entry name" value="HTH_XRE"/>
    <property type="match status" value="1"/>
</dbReference>
<protein>
    <submittedName>
        <fullName evidence="2">XRE family transcriptional regulator</fullName>
    </submittedName>
</protein>
<dbReference type="PROSITE" id="PS50943">
    <property type="entry name" value="HTH_CROC1"/>
    <property type="match status" value="1"/>
</dbReference>
<dbReference type="InterPro" id="IPR001387">
    <property type="entry name" value="Cro/C1-type_HTH"/>
</dbReference>
<reference evidence="2 3" key="1">
    <citation type="journal article" date="2018" name="Front. Microbiol.">
        <title>Description and Comparative Genomics of Macrococcus caseolyticus subsp. hominis subsp. nov., Macrococcus goetzii sp. nov., Macrococcus epidermidis sp. nov., and Macrococcus bohemicus sp. nov., Novel Macrococci From Human Clinical Material With Virulence Potential and Suspected Uptake of Foreign DNA by Natural Transformation.</title>
        <authorList>
            <person name="Maslanova I."/>
            <person name="Wertheimer Z."/>
            <person name="Sedlacek I."/>
            <person name="Svec P."/>
            <person name="Indrakova A."/>
            <person name="Kovarovic V."/>
            <person name="Schumann P."/>
            <person name="Sproer C."/>
            <person name="Kralova S."/>
            <person name="Sedo O."/>
            <person name="Kristofova L."/>
            <person name="Vrbovska V."/>
            <person name="Fuzik T."/>
            <person name="Petras P."/>
            <person name="Zdrahal Z."/>
            <person name="Ruzickova V."/>
            <person name="Doskar J."/>
            <person name="Pantucek R."/>
        </authorList>
    </citation>
    <scope>NUCLEOTIDE SEQUENCE [LARGE SCALE GENOMIC DNA]</scope>
    <source>
        <strain evidence="2 3">CCM 4927</strain>
    </source>
</reference>
<name>A0A395GC09_9STAP</name>
<evidence type="ECO:0000313" key="3">
    <source>
        <dbReference type="Proteomes" id="UP000229523"/>
    </source>
</evidence>
<evidence type="ECO:0000313" key="2">
    <source>
        <dbReference type="EMBL" id="RAI81267.1"/>
    </source>
</evidence>
<dbReference type="Proteomes" id="UP000229523">
    <property type="component" value="Unassembled WGS sequence"/>
</dbReference>
<proteinExistence type="predicted"/>
<evidence type="ECO:0000259" key="1">
    <source>
        <dbReference type="PROSITE" id="PS50943"/>
    </source>
</evidence>
<dbReference type="SUPFAM" id="SSF47413">
    <property type="entry name" value="lambda repressor-like DNA-binding domains"/>
    <property type="match status" value="1"/>
</dbReference>
<comment type="caution">
    <text evidence="2">The sequence shown here is derived from an EMBL/GenBank/DDBJ whole genome shotgun (WGS) entry which is preliminary data.</text>
</comment>
<keyword evidence="3" id="KW-1185">Reference proteome</keyword>
<dbReference type="CDD" id="cd00093">
    <property type="entry name" value="HTH_XRE"/>
    <property type="match status" value="1"/>
</dbReference>
<dbReference type="RefSeq" id="WP_099579076.1">
    <property type="nucleotide sequence ID" value="NZ_MJBI02000002.1"/>
</dbReference>
<dbReference type="GO" id="GO:0003677">
    <property type="term" value="F:DNA binding"/>
    <property type="evidence" value="ECO:0007669"/>
    <property type="project" value="InterPro"/>
</dbReference>
<sequence>MTVIKPRTEAIKFELVKNGLTLAEFSKMINYNRSYLSLVINGKRSLSPKTASVIAKTLGKELEELFDIKQKEVN</sequence>
<dbReference type="Gene3D" id="1.10.260.40">
    <property type="entry name" value="lambda repressor-like DNA-binding domains"/>
    <property type="match status" value="1"/>
</dbReference>
<dbReference type="InterPro" id="IPR010982">
    <property type="entry name" value="Lambda_DNA-bd_dom_sf"/>
</dbReference>